<organism evidence="2 3">
    <name type="scientific">Streptomyces hirsutus</name>
    <dbReference type="NCBI Taxonomy" id="35620"/>
    <lineage>
        <taxon>Bacteria</taxon>
        <taxon>Bacillati</taxon>
        <taxon>Actinomycetota</taxon>
        <taxon>Actinomycetes</taxon>
        <taxon>Kitasatosporales</taxon>
        <taxon>Streptomycetaceae</taxon>
        <taxon>Streptomyces</taxon>
    </lineage>
</organism>
<evidence type="ECO:0000313" key="3">
    <source>
        <dbReference type="Proteomes" id="UP001335325"/>
    </source>
</evidence>
<dbReference type="EMBL" id="CP109134">
    <property type="protein sequence ID" value="WSD08674.1"/>
    <property type="molecule type" value="Genomic_DNA"/>
</dbReference>
<evidence type="ECO:0000313" key="2">
    <source>
        <dbReference type="EMBL" id="WSD08674.1"/>
    </source>
</evidence>
<protein>
    <submittedName>
        <fullName evidence="2">YbdD/YjiX family protein</fullName>
    </submittedName>
</protein>
<reference evidence="2 3" key="1">
    <citation type="submission" date="2022-10" db="EMBL/GenBank/DDBJ databases">
        <title>The complete genomes of actinobacterial strains from the NBC collection.</title>
        <authorList>
            <person name="Joergensen T.S."/>
            <person name="Alvarez Arevalo M."/>
            <person name="Sterndorff E.B."/>
            <person name="Faurdal D."/>
            <person name="Vuksanovic O."/>
            <person name="Mourched A.-S."/>
            <person name="Charusanti P."/>
            <person name="Shaw S."/>
            <person name="Blin K."/>
            <person name="Weber T."/>
        </authorList>
    </citation>
    <scope>NUCLEOTIDE SEQUENCE [LARGE SCALE GENOMIC DNA]</scope>
    <source>
        <strain evidence="2 3">NBC 01753</strain>
    </source>
</reference>
<proteinExistence type="predicted"/>
<dbReference type="GeneID" id="91545914"/>
<accession>A0ABZ1GU93</accession>
<feature type="compositionally biased region" description="Basic and acidic residues" evidence="1">
    <location>
        <begin position="56"/>
        <end position="79"/>
    </location>
</feature>
<dbReference type="Proteomes" id="UP001335325">
    <property type="component" value="Chromosome"/>
</dbReference>
<keyword evidence="3" id="KW-1185">Reference proteome</keyword>
<dbReference type="Pfam" id="PF04328">
    <property type="entry name" value="Sel_put"/>
    <property type="match status" value="1"/>
</dbReference>
<sequence length="79" mass="8824">MTAPGAVASATARGGALARARRGAAWLRWYLGELNGEHAYDRYVERARASGQRVLSRREFEHDRTDRRDSDPREGGCCC</sequence>
<evidence type="ECO:0000256" key="1">
    <source>
        <dbReference type="SAM" id="MobiDB-lite"/>
    </source>
</evidence>
<name>A0ABZ1GU93_9ACTN</name>
<gene>
    <name evidence="2" type="ORF">OIE73_25075</name>
</gene>
<feature type="region of interest" description="Disordered" evidence="1">
    <location>
        <begin position="51"/>
        <end position="79"/>
    </location>
</feature>
<dbReference type="InterPro" id="IPR007423">
    <property type="entry name" value="Sel_put"/>
</dbReference>
<dbReference type="RefSeq" id="WP_326754542.1">
    <property type="nucleotide sequence ID" value="NZ_CP109134.1"/>
</dbReference>